<dbReference type="Gene3D" id="3.40.50.150">
    <property type="entry name" value="Vaccinia Virus protein VP39"/>
    <property type="match status" value="1"/>
</dbReference>
<dbReference type="SUPFAM" id="SSF53335">
    <property type="entry name" value="S-adenosyl-L-methionine-dependent methyltransferases"/>
    <property type="match status" value="1"/>
</dbReference>
<keyword evidence="6" id="KW-1185">Reference proteome</keyword>
<dbReference type="PANTHER" id="PTHR43464:SF19">
    <property type="entry name" value="UBIQUINONE BIOSYNTHESIS O-METHYLTRANSFERASE, MITOCHONDRIAL"/>
    <property type="match status" value="1"/>
</dbReference>
<dbReference type="InterPro" id="IPR008266">
    <property type="entry name" value="Tyr_kinase_AS"/>
</dbReference>
<evidence type="ECO:0000313" key="5">
    <source>
        <dbReference type="EMBL" id="GGA34816.1"/>
    </source>
</evidence>
<evidence type="ECO:0000259" key="4">
    <source>
        <dbReference type="PROSITE" id="PS50011"/>
    </source>
</evidence>
<dbReference type="CDD" id="cd02440">
    <property type="entry name" value="AdoMet_MTases"/>
    <property type="match status" value="1"/>
</dbReference>
<dbReference type="InterPro" id="IPR029063">
    <property type="entry name" value="SAM-dependent_MTases_sf"/>
</dbReference>
<dbReference type="Proteomes" id="UP000627464">
    <property type="component" value="Unassembled WGS sequence"/>
</dbReference>
<dbReference type="SUPFAM" id="SSF56112">
    <property type="entry name" value="Protein kinase-like (PK-like)"/>
    <property type="match status" value="1"/>
</dbReference>
<comment type="caution">
    <text evidence="5">The sequence shown here is derived from an EMBL/GenBank/DDBJ whole genome shotgun (WGS) entry which is preliminary data.</text>
</comment>
<accession>A0ABQ1G145</accession>
<organism evidence="5 6">
    <name type="scientific">Hafnia psychrotolerans</name>
    <dbReference type="NCBI Taxonomy" id="1477018"/>
    <lineage>
        <taxon>Bacteria</taxon>
        <taxon>Pseudomonadati</taxon>
        <taxon>Pseudomonadota</taxon>
        <taxon>Gammaproteobacteria</taxon>
        <taxon>Enterobacterales</taxon>
        <taxon>Hafniaceae</taxon>
        <taxon>Hafnia</taxon>
    </lineage>
</organism>
<proteinExistence type="predicted"/>
<evidence type="ECO:0000256" key="2">
    <source>
        <dbReference type="ARBA" id="ARBA00022679"/>
    </source>
</evidence>
<name>A0ABQ1G145_9GAMM</name>
<evidence type="ECO:0000313" key="6">
    <source>
        <dbReference type="Proteomes" id="UP000627464"/>
    </source>
</evidence>
<dbReference type="RefSeq" id="WP_188470506.1">
    <property type="nucleotide sequence ID" value="NZ_BMFZ01000002.1"/>
</dbReference>
<dbReference type="InterPro" id="IPR025714">
    <property type="entry name" value="Methyltranfer_dom"/>
</dbReference>
<dbReference type="EMBL" id="BMFZ01000002">
    <property type="protein sequence ID" value="GGA34816.1"/>
    <property type="molecule type" value="Genomic_DNA"/>
</dbReference>
<reference evidence="6" key="1">
    <citation type="journal article" date="2019" name="Int. J. Syst. Evol. Microbiol.">
        <title>The Global Catalogue of Microorganisms (GCM) 10K type strain sequencing project: providing services to taxonomists for standard genome sequencing and annotation.</title>
        <authorList>
            <consortium name="The Broad Institute Genomics Platform"/>
            <consortium name="The Broad Institute Genome Sequencing Center for Infectious Disease"/>
            <person name="Wu L."/>
            <person name="Ma J."/>
        </authorList>
    </citation>
    <scope>NUCLEOTIDE SEQUENCE [LARGE SCALE GENOMIC DNA]</scope>
    <source>
        <strain evidence="6">CGMCC 1.12806</strain>
    </source>
</reference>
<protein>
    <recommendedName>
        <fullName evidence="4">Protein kinase domain-containing protein</fullName>
    </recommendedName>
</protein>
<dbReference type="PROSITE" id="PS00109">
    <property type="entry name" value="PROTEIN_KINASE_TYR"/>
    <property type="match status" value="1"/>
</dbReference>
<keyword evidence="2" id="KW-0808">Transferase</keyword>
<keyword evidence="3" id="KW-0949">S-adenosyl-L-methionine</keyword>
<dbReference type="PANTHER" id="PTHR43464">
    <property type="entry name" value="METHYLTRANSFERASE"/>
    <property type="match status" value="1"/>
</dbReference>
<feature type="domain" description="Protein kinase" evidence="4">
    <location>
        <begin position="222"/>
        <end position="499"/>
    </location>
</feature>
<dbReference type="Gene3D" id="3.30.200.20">
    <property type="entry name" value="Phosphorylase Kinase, domain 1"/>
    <property type="match status" value="1"/>
</dbReference>
<dbReference type="InterPro" id="IPR000719">
    <property type="entry name" value="Prot_kinase_dom"/>
</dbReference>
<dbReference type="PROSITE" id="PS50011">
    <property type="entry name" value="PROTEIN_KINASE_DOM"/>
    <property type="match status" value="1"/>
</dbReference>
<dbReference type="Pfam" id="PF13847">
    <property type="entry name" value="Methyltransf_31"/>
    <property type="match status" value="1"/>
</dbReference>
<keyword evidence="1" id="KW-0489">Methyltransferase</keyword>
<gene>
    <name evidence="5" type="ORF">GCM10011328_06970</name>
</gene>
<sequence>MKKRIETLVNELPEIYQTIYGYSELSTAVSRECHDRLVEIEIVYTALENKLGRPLRVLDFGCAQGFFCFSLAKRGASVVGVDFQKENIDLCNALAEENPEMAVRFLQGRIEEIITTIKDNEYDLITGLSVFHHIVHQHGSDTVRGWIADLAGKTAAMIFELALHEEPLYWAPSLPENPRDILNGCHFVHEIGRFSTHLSDISRPLYVASNRYWIYGDEIERFDHWTTESHGKENGAHQGTRRYYFSENRIAKAFELTLGVKERNEKEFFREVDFLNTPPKNYKTPELFVHGHNNYETWVVMEKIPGILLLDAINSGVNYDAEKVINGLLDKLVILESNGYYHDDIRMWNILLQEDNKVELIDYGSFSVNKDDCSWPFNIYFSFLILIYEISAKKVYNSGILRPPVISPYSLPAPYNKKLEMLWGKSLESWSFKEISDHIKSNVDDDIMEQPSDIQKIWMQVVDSSIIKSEECQEALKEELSNIKLNLANLVNGLEMVSVQSEELNNIKTIIDSLKHAEQPVDELNYVANKQPVDELNYVANEQPTDELNCVANDEYLKLIAESEAKTQDLLRAIDDLNNHISAKDKYIVDLENNIIAVNKSTSWRITWPLRKIKNFFVDPFSKARFARVKRAIKKIIIFFVKKIIEIVNTNLRIKNLVLMIAHKTKTYGIIKRIYYKYKKNDSSIKSDCETIVKTTNSMSTRSKKINSLLVKFDNSKRKQ</sequence>
<evidence type="ECO:0000256" key="3">
    <source>
        <dbReference type="ARBA" id="ARBA00022691"/>
    </source>
</evidence>
<evidence type="ECO:0000256" key="1">
    <source>
        <dbReference type="ARBA" id="ARBA00022603"/>
    </source>
</evidence>
<dbReference type="Gene3D" id="1.10.510.10">
    <property type="entry name" value="Transferase(Phosphotransferase) domain 1"/>
    <property type="match status" value="1"/>
</dbReference>
<dbReference type="InterPro" id="IPR011009">
    <property type="entry name" value="Kinase-like_dom_sf"/>
</dbReference>